<dbReference type="EMBL" id="AIMC01000033">
    <property type="protein sequence ID" value="EJF74797.1"/>
    <property type="molecule type" value="Genomic_DNA"/>
</dbReference>
<dbReference type="AlphaFoldDB" id="J1IT99"/>
<organism evidence="1 2">
    <name type="scientific">Bartonella birtlesii LL-WM9</name>
    <dbReference type="NCBI Taxonomy" id="1094552"/>
    <lineage>
        <taxon>Bacteria</taxon>
        <taxon>Pseudomonadati</taxon>
        <taxon>Pseudomonadota</taxon>
        <taxon>Alphaproteobacteria</taxon>
        <taxon>Hyphomicrobiales</taxon>
        <taxon>Bartonellaceae</taxon>
        <taxon>Bartonella</taxon>
    </lineage>
</organism>
<proteinExistence type="predicted"/>
<dbReference type="PATRIC" id="fig|1094552.3.peg.1556"/>
<name>J1IT99_9HYPH</name>
<dbReference type="Proteomes" id="UP000008748">
    <property type="component" value="Unassembled WGS sequence"/>
</dbReference>
<reference evidence="1 2" key="1">
    <citation type="submission" date="2012-03" db="EMBL/GenBank/DDBJ databases">
        <title>The Genome Sequence of Bartonella birtlesii LL-WM9.</title>
        <authorList>
            <consortium name="The Broad Institute Genome Sequencing Platform"/>
            <consortium name="The Broad Institute Genome Sequencing Center for Infectious Disease"/>
            <person name="Feldgarden M."/>
            <person name="Kirby J."/>
            <person name="Kosoy M."/>
            <person name="Birtles R."/>
            <person name="Probert W.S."/>
            <person name="Chiaraviglio L."/>
            <person name="Young S.K."/>
            <person name="Zeng Q."/>
            <person name="Gargeya S."/>
            <person name="Fitzgerald M."/>
            <person name="Haas B."/>
            <person name="Abouelleil A."/>
            <person name="Alvarado L."/>
            <person name="Arachchi H.M."/>
            <person name="Berlin A."/>
            <person name="Chapman S.B."/>
            <person name="Gearin G."/>
            <person name="Goldberg J."/>
            <person name="Griggs A."/>
            <person name="Gujja S."/>
            <person name="Hansen M."/>
            <person name="Heiman D."/>
            <person name="Howarth C."/>
            <person name="Larimer J."/>
            <person name="Lui A."/>
            <person name="MacDonald P.J.P."/>
            <person name="McCowen C."/>
            <person name="Montmayeur A."/>
            <person name="Murphy C."/>
            <person name="Neiman D."/>
            <person name="Pearson M."/>
            <person name="Priest M."/>
            <person name="Roberts A."/>
            <person name="Saif S."/>
            <person name="Shea T."/>
            <person name="Sisk P."/>
            <person name="Stolte C."/>
            <person name="Sykes S."/>
            <person name="Wortman J."/>
            <person name="Nusbaum C."/>
            <person name="Birren B."/>
        </authorList>
    </citation>
    <scope>NUCLEOTIDE SEQUENCE [LARGE SCALE GENOMIC DNA]</scope>
    <source>
        <strain evidence="1 2">LL-WM9</strain>
    </source>
</reference>
<evidence type="ECO:0000313" key="2">
    <source>
        <dbReference type="Proteomes" id="UP000008748"/>
    </source>
</evidence>
<sequence length="181" mass="21629">MTKMKIRSIFYFMLSLFLFFYVHQQSFSSEPTAIQKTELSRLIVDVNNAVKNGDFVLISHYMPDRLYQEMARRLNMAESDLRDNFLEQLRRQFKNLPIGAYRLDEKNIEYLQTNNGTFYALVPTILEREDRILQYKTLAIFDKTRWYLIYGGQKTVQNSVFLEIYPDFNNVHLPKETIINK</sequence>
<evidence type="ECO:0000313" key="1">
    <source>
        <dbReference type="EMBL" id="EJF74797.1"/>
    </source>
</evidence>
<gene>
    <name evidence="1" type="ORF">ME7_01391</name>
</gene>
<dbReference type="HOGENOM" id="CLU_1522298_0_0_5"/>
<comment type="caution">
    <text evidence="1">The sequence shown here is derived from an EMBL/GenBank/DDBJ whole genome shotgun (WGS) entry which is preliminary data.</text>
</comment>
<keyword evidence="2" id="KW-1185">Reference proteome</keyword>
<protein>
    <submittedName>
        <fullName evidence="1">Uncharacterized protein</fullName>
    </submittedName>
</protein>
<accession>J1IT99</accession>